<feature type="region of interest" description="Disordered" evidence="1">
    <location>
        <begin position="1"/>
        <end position="99"/>
    </location>
</feature>
<dbReference type="EMBL" id="CVQH01021850">
    <property type="protein sequence ID" value="CRK31661.1"/>
    <property type="molecule type" value="Genomic_DNA"/>
</dbReference>
<dbReference type="Proteomes" id="UP000044602">
    <property type="component" value="Unassembled WGS sequence"/>
</dbReference>
<feature type="compositionally biased region" description="Basic residues" evidence="1">
    <location>
        <begin position="53"/>
        <end position="69"/>
    </location>
</feature>
<gene>
    <name evidence="2" type="ORF">BN1708_018816</name>
</gene>
<protein>
    <submittedName>
        <fullName evidence="2">Uncharacterized protein</fullName>
    </submittedName>
</protein>
<feature type="compositionally biased region" description="Basic and acidic residues" evidence="1">
    <location>
        <begin position="76"/>
        <end position="99"/>
    </location>
</feature>
<proteinExistence type="predicted"/>
<dbReference type="AlphaFoldDB" id="A0A0G4MBW7"/>
<organism evidence="2 3">
    <name type="scientific">Verticillium longisporum</name>
    <name type="common">Verticillium dahliae var. longisporum</name>
    <dbReference type="NCBI Taxonomy" id="100787"/>
    <lineage>
        <taxon>Eukaryota</taxon>
        <taxon>Fungi</taxon>
        <taxon>Dikarya</taxon>
        <taxon>Ascomycota</taxon>
        <taxon>Pezizomycotina</taxon>
        <taxon>Sordariomycetes</taxon>
        <taxon>Hypocreomycetidae</taxon>
        <taxon>Glomerellales</taxon>
        <taxon>Plectosphaerellaceae</taxon>
        <taxon>Verticillium</taxon>
    </lineage>
</organism>
<reference evidence="2 3" key="1">
    <citation type="submission" date="2015-05" db="EMBL/GenBank/DDBJ databases">
        <authorList>
            <person name="Wang D.B."/>
            <person name="Wang M."/>
        </authorList>
    </citation>
    <scope>NUCLEOTIDE SEQUENCE [LARGE SCALE GENOMIC DNA]</scope>
    <source>
        <strain evidence="2">VL1</strain>
    </source>
</reference>
<evidence type="ECO:0000256" key="1">
    <source>
        <dbReference type="SAM" id="MobiDB-lite"/>
    </source>
</evidence>
<evidence type="ECO:0000313" key="2">
    <source>
        <dbReference type="EMBL" id="CRK31661.1"/>
    </source>
</evidence>
<accession>A0A0G4MBW7</accession>
<name>A0A0G4MBW7_VERLO</name>
<evidence type="ECO:0000313" key="3">
    <source>
        <dbReference type="Proteomes" id="UP000044602"/>
    </source>
</evidence>
<feature type="non-terminal residue" evidence="2">
    <location>
        <position position="1"/>
    </location>
</feature>
<keyword evidence="3" id="KW-1185">Reference proteome</keyword>
<sequence length="111" mass="12104">PEARLPDLHAAAQQGGPADAVGGPRRAAAQHVPDGARARGQQPLEPRLGALHAARHRPRRRQAHARRRLPGLGHARRQEGAQGRPEEAPRAEERAPEPAERVARLLRLRAL</sequence>